<dbReference type="PANTHER" id="PTHR31218">
    <property type="entry name" value="WAT1-RELATED PROTEIN"/>
    <property type="match status" value="1"/>
</dbReference>
<name>A0A5J9UR15_9POAL</name>
<feature type="chain" id="PRO_5023873018" description="WAT1-related protein" evidence="5">
    <location>
        <begin position="20"/>
        <end position="315"/>
    </location>
</feature>
<dbReference type="GO" id="GO:0022857">
    <property type="term" value="F:transmembrane transporter activity"/>
    <property type="evidence" value="ECO:0007669"/>
    <property type="project" value="InterPro"/>
</dbReference>
<keyword evidence="5" id="KW-0732">Signal</keyword>
<organism evidence="6 7">
    <name type="scientific">Eragrostis curvula</name>
    <name type="common">weeping love grass</name>
    <dbReference type="NCBI Taxonomy" id="38414"/>
    <lineage>
        <taxon>Eukaryota</taxon>
        <taxon>Viridiplantae</taxon>
        <taxon>Streptophyta</taxon>
        <taxon>Embryophyta</taxon>
        <taxon>Tracheophyta</taxon>
        <taxon>Spermatophyta</taxon>
        <taxon>Magnoliopsida</taxon>
        <taxon>Liliopsida</taxon>
        <taxon>Poales</taxon>
        <taxon>Poaceae</taxon>
        <taxon>PACMAD clade</taxon>
        <taxon>Chloridoideae</taxon>
        <taxon>Eragrostideae</taxon>
        <taxon>Eragrostidinae</taxon>
        <taxon>Eragrostis</taxon>
    </lineage>
</organism>
<feature type="transmembrane region" description="Helical" evidence="4">
    <location>
        <begin position="52"/>
        <end position="73"/>
    </location>
</feature>
<feature type="non-terminal residue" evidence="6">
    <location>
        <position position="1"/>
    </location>
</feature>
<evidence type="ECO:0000313" key="6">
    <source>
        <dbReference type="EMBL" id="TVU25955.1"/>
    </source>
</evidence>
<dbReference type="EMBL" id="RWGY01000013">
    <property type="protein sequence ID" value="TVU25955.1"/>
    <property type="molecule type" value="Genomic_DNA"/>
</dbReference>
<proteinExistence type="predicted"/>
<gene>
    <name evidence="6" type="ORF">EJB05_28478</name>
</gene>
<evidence type="ECO:0008006" key="8">
    <source>
        <dbReference type="Google" id="ProtNLM"/>
    </source>
</evidence>
<dbReference type="AlphaFoldDB" id="A0A5J9UR15"/>
<reference evidence="6 7" key="1">
    <citation type="journal article" date="2019" name="Sci. Rep.">
        <title>A high-quality genome of Eragrostis curvula grass provides insights into Poaceae evolution and supports new strategies to enhance forage quality.</title>
        <authorList>
            <person name="Carballo J."/>
            <person name="Santos B.A.C.M."/>
            <person name="Zappacosta D."/>
            <person name="Garbus I."/>
            <person name="Selva J.P."/>
            <person name="Gallo C.A."/>
            <person name="Diaz A."/>
            <person name="Albertini E."/>
            <person name="Caccamo M."/>
            <person name="Echenique V."/>
        </authorList>
    </citation>
    <scope>NUCLEOTIDE SEQUENCE [LARGE SCALE GENOMIC DNA]</scope>
    <source>
        <strain evidence="7">cv. Victoria</strain>
        <tissue evidence="6">Leaf</tissue>
    </source>
</reference>
<dbReference type="Gramene" id="TVU25955">
    <property type="protein sequence ID" value="TVU25955"/>
    <property type="gene ID" value="EJB05_28478"/>
</dbReference>
<keyword evidence="7" id="KW-1185">Reference proteome</keyword>
<dbReference type="InterPro" id="IPR030184">
    <property type="entry name" value="WAT1-related"/>
</dbReference>
<accession>A0A5J9UR15</accession>
<dbReference type="Proteomes" id="UP000324897">
    <property type="component" value="Chromosome 2"/>
</dbReference>
<dbReference type="GO" id="GO:0016020">
    <property type="term" value="C:membrane"/>
    <property type="evidence" value="ECO:0007669"/>
    <property type="project" value="InterPro"/>
</dbReference>
<dbReference type="OrthoDB" id="691821at2759"/>
<evidence type="ECO:0000256" key="3">
    <source>
        <dbReference type="ARBA" id="ARBA00023136"/>
    </source>
</evidence>
<evidence type="ECO:0000256" key="4">
    <source>
        <dbReference type="SAM" id="Phobius"/>
    </source>
</evidence>
<feature type="signal peptide" evidence="5">
    <location>
        <begin position="1"/>
        <end position="19"/>
    </location>
</feature>
<evidence type="ECO:0000313" key="7">
    <source>
        <dbReference type="Proteomes" id="UP000324897"/>
    </source>
</evidence>
<evidence type="ECO:0000256" key="1">
    <source>
        <dbReference type="ARBA" id="ARBA00022692"/>
    </source>
</evidence>
<evidence type="ECO:0000256" key="2">
    <source>
        <dbReference type="ARBA" id="ARBA00022989"/>
    </source>
</evidence>
<feature type="transmembrane region" description="Helical" evidence="4">
    <location>
        <begin position="195"/>
        <end position="212"/>
    </location>
</feature>
<keyword evidence="1 4" id="KW-0812">Transmembrane</keyword>
<sequence length="315" mass="34487">MSITSFINLLHVSLTFTSATVSSATTNSAPVLTFCFATLFRMEVLKLRSSSGITKLSGVGLCLAGVFIIAFYAGPELRPVNHHHTFTHMLAPSNSPSRVTWIKGAFLMVLASMHGMVPLDGYAGWGAQRVPAQDACDDDSCFLVAVVAERDFSMWKLPLDVGPLAVIYGGFVMAGLTVLPASMVHGDEGPGLHGHVDPTIVRFHIILLLIFLGRNRPPWQLAASTVCCGPKARGMYKHISSWRKRVMIYTQDEKGGCQKGQEEKEIILASKADHEQMRYESVSGPIYGRKFIYHSSEESSDNATAQRHAQAYLNL</sequence>
<protein>
    <recommendedName>
        <fullName evidence="8">WAT1-related protein</fullName>
    </recommendedName>
</protein>
<keyword evidence="3 4" id="KW-0472">Membrane</keyword>
<evidence type="ECO:0000256" key="5">
    <source>
        <dbReference type="SAM" id="SignalP"/>
    </source>
</evidence>
<keyword evidence="2 4" id="KW-1133">Transmembrane helix</keyword>
<feature type="transmembrane region" description="Helical" evidence="4">
    <location>
        <begin position="161"/>
        <end position="183"/>
    </location>
</feature>
<comment type="caution">
    <text evidence="6">The sequence shown here is derived from an EMBL/GenBank/DDBJ whole genome shotgun (WGS) entry which is preliminary data.</text>
</comment>